<dbReference type="Gene3D" id="1.10.10.10">
    <property type="entry name" value="Winged helix-like DNA-binding domain superfamily/Winged helix DNA-binding domain"/>
    <property type="match status" value="1"/>
</dbReference>
<comment type="similarity">
    <text evidence="1">Belongs to the ROK (NagC/XylR) family.</text>
</comment>
<organism evidence="2 3">
    <name type="scientific">Kitasatospora indigofera</name>
    <dbReference type="NCBI Taxonomy" id="67307"/>
    <lineage>
        <taxon>Bacteria</taxon>
        <taxon>Bacillati</taxon>
        <taxon>Actinomycetota</taxon>
        <taxon>Actinomycetes</taxon>
        <taxon>Kitasatosporales</taxon>
        <taxon>Streptomycetaceae</taxon>
        <taxon>Kitasatospora</taxon>
    </lineage>
</organism>
<dbReference type="InterPro" id="IPR036388">
    <property type="entry name" value="WH-like_DNA-bd_sf"/>
</dbReference>
<dbReference type="Proteomes" id="UP000617734">
    <property type="component" value="Unassembled WGS sequence"/>
</dbReference>
<name>A0A919FNK1_9ACTN</name>
<dbReference type="Pfam" id="PF00480">
    <property type="entry name" value="ROK"/>
    <property type="match status" value="2"/>
</dbReference>
<dbReference type="InterPro" id="IPR000600">
    <property type="entry name" value="ROK"/>
</dbReference>
<dbReference type="PANTHER" id="PTHR18964:SF149">
    <property type="entry name" value="BIFUNCTIONAL UDP-N-ACETYLGLUCOSAMINE 2-EPIMERASE_N-ACETYLMANNOSAMINE KINASE"/>
    <property type="match status" value="1"/>
</dbReference>
<sequence>MDAGRRGVPDKKRGLVNRTGLTGGDPALLRRLNVEAVLRVMRSAEPMTLTQIGRAASLSRQTVDVVIAELDEAGWIEEVAPERSIGRPARRYRFRAEAGHVLGIDVGVAGIRMTLTDLDGAVVASRSAEMAPGISGPDRLTRIHACAAGFLAEHPHARLRALCLGVPAIVDTYGRIRLSTPLPEWSGTDLASIAGTWFDCPAYVENDANLAALAEHWRGAARYADDFIQLIAGKRSGAGMMLGGRLHRGRGGAAGEIGALALLGWEGDAMNDVRASPDPAQIFADAAAGDPSATARVDRFARVLAQGIAAMVLTVNPDLVVIGGGLSQAGEALAGPVRGHLDKLCLDPPQVAASTVGVEAVALGAVRLALEHTNAELFGAHTEGGRKVAGTGAPVTGRSAGQGLFESVRGASD</sequence>
<reference evidence="2" key="2">
    <citation type="submission" date="2020-09" db="EMBL/GenBank/DDBJ databases">
        <authorList>
            <person name="Sun Q."/>
            <person name="Ohkuma M."/>
        </authorList>
    </citation>
    <scope>NUCLEOTIDE SEQUENCE</scope>
    <source>
        <strain evidence="2">JCM 4646</strain>
    </source>
</reference>
<dbReference type="SUPFAM" id="SSF46785">
    <property type="entry name" value="Winged helix' DNA-binding domain"/>
    <property type="match status" value="1"/>
</dbReference>
<proteinExistence type="inferred from homology"/>
<reference evidence="2" key="1">
    <citation type="journal article" date="2014" name="Int. J. Syst. Evol. Microbiol.">
        <title>Complete genome sequence of Corynebacterium casei LMG S-19264T (=DSM 44701T), isolated from a smear-ripened cheese.</title>
        <authorList>
            <consortium name="US DOE Joint Genome Institute (JGI-PGF)"/>
            <person name="Walter F."/>
            <person name="Albersmeier A."/>
            <person name="Kalinowski J."/>
            <person name="Ruckert C."/>
        </authorList>
    </citation>
    <scope>NUCLEOTIDE SEQUENCE</scope>
    <source>
        <strain evidence="2">JCM 4646</strain>
    </source>
</reference>
<evidence type="ECO:0000313" key="3">
    <source>
        <dbReference type="Proteomes" id="UP000617734"/>
    </source>
</evidence>
<dbReference type="EMBL" id="BNBO01000012">
    <property type="protein sequence ID" value="GHH69104.1"/>
    <property type="molecule type" value="Genomic_DNA"/>
</dbReference>
<evidence type="ECO:0000313" key="2">
    <source>
        <dbReference type="EMBL" id="GHH69104.1"/>
    </source>
</evidence>
<gene>
    <name evidence="2" type="ORF">GCM10018781_27120</name>
</gene>
<dbReference type="PANTHER" id="PTHR18964">
    <property type="entry name" value="ROK (REPRESSOR, ORF, KINASE) FAMILY"/>
    <property type="match status" value="1"/>
</dbReference>
<dbReference type="InterPro" id="IPR036390">
    <property type="entry name" value="WH_DNA-bd_sf"/>
</dbReference>
<dbReference type="Gene3D" id="3.30.420.40">
    <property type="match status" value="3"/>
</dbReference>
<accession>A0A919FNK1</accession>
<dbReference type="SUPFAM" id="SSF53067">
    <property type="entry name" value="Actin-like ATPase domain"/>
    <property type="match status" value="1"/>
</dbReference>
<evidence type="ECO:0000256" key="1">
    <source>
        <dbReference type="ARBA" id="ARBA00006479"/>
    </source>
</evidence>
<protein>
    <submittedName>
        <fullName evidence="2">Transcriptional regulator</fullName>
    </submittedName>
</protein>
<keyword evidence="3" id="KW-1185">Reference proteome</keyword>
<comment type="caution">
    <text evidence="2">The sequence shown here is derived from an EMBL/GenBank/DDBJ whole genome shotgun (WGS) entry which is preliminary data.</text>
</comment>
<dbReference type="InterPro" id="IPR043129">
    <property type="entry name" value="ATPase_NBD"/>
</dbReference>
<dbReference type="AlphaFoldDB" id="A0A919FNK1"/>